<evidence type="ECO:0008006" key="4">
    <source>
        <dbReference type="Google" id="ProtNLM"/>
    </source>
</evidence>
<gene>
    <name evidence="3" type="ORF">LCGC14_0709850</name>
</gene>
<dbReference type="SUPFAM" id="SSF53448">
    <property type="entry name" value="Nucleotide-diphospho-sugar transferases"/>
    <property type="match status" value="1"/>
</dbReference>
<proteinExistence type="predicted"/>
<dbReference type="Pfam" id="PF02348">
    <property type="entry name" value="CTP_transf_3"/>
    <property type="match status" value="1"/>
</dbReference>
<name>A0A0F9QFG1_9ZZZZ</name>
<keyword evidence="1" id="KW-0808">Transferase</keyword>
<sequence>MLHPKHVLIVIPARRLSRRLVDKPLRSLWHSTVIEHVVADVLASAGEAKVVLSTDSRKVAQAVEHVVEVCMTPGQYRNGTERVAATLDNYPEYQTERDIIVNVQGDQLFVSNEHIEGAVEQVQAGFDVGTMAAKLLPDMLTNSNRVKVLIDDRKCLDFFRLESQSKEMRLYHPSSVVAHHLGIYAYRPQTLAQWIAWPKGHRESLWGLEQLRPLDHGMTFGAGETKVMRPQSVDSLEDLDRLRGMSVGDVFKLAARA</sequence>
<dbReference type="Gene3D" id="3.90.550.10">
    <property type="entry name" value="Spore Coat Polysaccharide Biosynthesis Protein SpsA, Chain A"/>
    <property type="match status" value="1"/>
</dbReference>
<dbReference type="EMBL" id="LAZR01001557">
    <property type="protein sequence ID" value="KKN42775.1"/>
    <property type="molecule type" value="Genomic_DNA"/>
</dbReference>
<organism evidence="3">
    <name type="scientific">marine sediment metagenome</name>
    <dbReference type="NCBI Taxonomy" id="412755"/>
    <lineage>
        <taxon>unclassified sequences</taxon>
        <taxon>metagenomes</taxon>
        <taxon>ecological metagenomes</taxon>
    </lineage>
</organism>
<dbReference type="GO" id="GO:0005829">
    <property type="term" value="C:cytosol"/>
    <property type="evidence" value="ECO:0007669"/>
    <property type="project" value="TreeGrafter"/>
</dbReference>
<evidence type="ECO:0000313" key="3">
    <source>
        <dbReference type="EMBL" id="KKN42775.1"/>
    </source>
</evidence>
<comment type="caution">
    <text evidence="3">The sequence shown here is derived from an EMBL/GenBank/DDBJ whole genome shotgun (WGS) entry which is preliminary data.</text>
</comment>
<protein>
    <recommendedName>
        <fullName evidence="4">3-deoxy-manno-octulosonate cytidylyltransferase</fullName>
    </recommendedName>
</protein>
<dbReference type="PANTHER" id="PTHR42866">
    <property type="entry name" value="3-DEOXY-MANNO-OCTULOSONATE CYTIDYLYLTRANSFERASE"/>
    <property type="match status" value="1"/>
</dbReference>
<accession>A0A0F9QFG1</accession>
<dbReference type="AlphaFoldDB" id="A0A0F9QFG1"/>
<keyword evidence="2" id="KW-0548">Nucleotidyltransferase</keyword>
<evidence type="ECO:0000256" key="2">
    <source>
        <dbReference type="ARBA" id="ARBA00022695"/>
    </source>
</evidence>
<dbReference type="GO" id="GO:0008690">
    <property type="term" value="F:3-deoxy-manno-octulosonate cytidylyltransferase activity"/>
    <property type="evidence" value="ECO:0007669"/>
    <property type="project" value="TreeGrafter"/>
</dbReference>
<dbReference type="PANTHER" id="PTHR42866:SF2">
    <property type="entry name" value="3-DEOXY-MANNO-OCTULOSONATE CYTIDYLYLTRANSFERASE, MITOCHONDRIAL"/>
    <property type="match status" value="1"/>
</dbReference>
<evidence type="ECO:0000256" key="1">
    <source>
        <dbReference type="ARBA" id="ARBA00022679"/>
    </source>
</evidence>
<reference evidence="3" key="1">
    <citation type="journal article" date="2015" name="Nature">
        <title>Complex archaea that bridge the gap between prokaryotes and eukaryotes.</title>
        <authorList>
            <person name="Spang A."/>
            <person name="Saw J.H."/>
            <person name="Jorgensen S.L."/>
            <person name="Zaremba-Niedzwiedzka K."/>
            <person name="Martijn J."/>
            <person name="Lind A.E."/>
            <person name="van Eijk R."/>
            <person name="Schleper C."/>
            <person name="Guy L."/>
            <person name="Ettema T.J."/>
        </authorList>
    </citation>
    <scope>NUCLEOTIDE SEQUENCE</scope>
</reference>
<dbReference type="InterPro" id="IPR003329">
    <property type="entry name" value="Cytidylyl_trans"/>
</dbReference>
<dbReference type="InterPro" id="IPR029044">
    <property type="entry name" value="Nucleotide-diphossugar_trans"/>
</dbReference>